<gene>
    <name evidence="2" type="ORF">GAK35_04156</name>
</gene>
<evidence type="ECO:0000256" key="1">
    <source>
        <dbReference type="SAM" id="MobiDB-lite"/>
    </source>
</evidence>
<protein>
    <submittedName>
        <fullName evidence="2">Uncharacterized protein</fullName>
    </submittedName>
</protein>
<dbReference type="Proteomes" id="UP000462435">
    <property type="component" value="Unassembled WGS sequence"/>
</dbReference>
<proteinExistence type="predicted"/>
<reference evidence="3" key="1">
    <citation type="journal article" date="2020" name="MBio">
        <title>Horizontal gene transfer to a defensive symbiont with a reduced genome amongst a multipartite beetle microbiome.</title>
        <authorList>
            <person name="Waterworth S.C."/>
            <person name="Florez L.V."/>
            <person name="Rees E.R."/>
            <person name="Hertweck C."/>
            <person name="Kaltenpoth M."/>
            <person name="Kwan J.C."/>
        </authorList>
    </citation>
    <scope>NUCLEOTIDE SEQUENCE [LARGE SCALE GENOMIC DNA]</scope>
</reference>
<sequence length="29" mass="3459">MHIHMPTGSRRHLRRSSLKRIFRIRGDSG</sequence>
<organism evidence="2 3">
    <name type="scientific">Herbaspirillum frisingense</name>
    <dbReference type="NCBI Taxonomy" id="92645"/>
    <lineage>
        <taxon>Bacteria</taxon>
        <taxon>Pseudomonadati</taxon>
        <taxon>Pseudomonadota</taxon>
        <taxon>Betaproteobacteria</taxon>
        <taxon>Burkholderiales</taxon>
        <taxon>Oxalobacteraceae</taxon>
        <taxon>Herbaspirillum</taxon>
    </lineage>
</organism>
<name>A0A7V8JSJ3_9BURK</name>
<accession>A0A7V8JSJ3</accession>
<feature type="region of interest" description="Disordered" evidence="1">
    <location>
        <begin position="1"/>
        <end position="29"/>
    </location>
</feature>
<comment type="caution">
    <text evidence="2">The sequence shown here is derived from an EMBL/GenBank/DDBJ whole genome shotgun (WGS) entry which is preliminary data.</text>
</comment>
<feature type="compositionally biased region" description="Basic residues" evidence="1">
    <location>
        <begin position="1"/>
        <end position="23"/>
    </location>
</feature>
<dbReference type="EMBL" id="WNDX01000213">
    <property type="protein sequence ID" value="KAF1035780.1"/>
    <property type="molecule type" value="Genomic_DNA"/>
</dbReference>
<dbReference type="AlphaFoldDB" id="A0A7V8JSJ3"/>
<evidence type="ECO:0000313" key="3">
    <source>
        <dbReference type="Proteomes" id="UP000462435"/>
    </source>
</evidence>
<evidence type="ECO:0000313" key="2">
    <source>
        <dbReference type="EMBL" id="KAF1035780.1"/>
    </source>
</evidence>